<dbReference type="SUPFAM" id="SSF81296">
    <property type="entry name" value="E set domains"/>
    <property type="match status" value="1"/>
</dbReference>
<sequence>MQDCLQYPSLPTSKRFQLLYLFCQEIQCLYWFGGFRGGRKVKSNVELCNDIREFVSAVGLPQGHVPSMKELSDHGRNDLAHIVRRRGYKLIRELLSNSVESELGGSNIKKSVDEVKDTITDSIYISEEGQDGKVEDVIEESALSTEVLIKDHSDSASINPECNSSVNNCMPIESSLDVSLNEVKSMDNINTSSTPSFNIEKQDQGVQLGAEDIALPAPSDFVEPQDREVLNMAEVNPLPTEVLITDNSHGSLNGYSGPNSNTKTCSPVKALDNASLEEKALNIAIDQDEKVNSMAEVISLRSEVSNLEYPANDGSMVLGLNYSNRNSMPVDPAANSLLEDKVAKFIQSGDLDAIEDNVYAILDETAEESKGSSEPENETEIQSETPTSENDKHADNGSNAPLALNGSISISKDVSPPMRANHPVRNDELPAEGLASFNVDKDLDVEISKRENHVEINHLKFMLHQKELELSHLKEQIEKEKIALSDLQNKAEMEIKKAQKLISEKDAELLAAEESLSGLMEVKIQYNGDGEIVEVAGSFNGWHHRIKMDPQPSSSVRDPAASRKSKLWSIMLWLYPGVYEIKFIVDGHWTIDPQGEMVTRGGICNNVLRVIG</sequence>
<dbReference type="PANTHER" id="PTHR47434:SF2">
    <property type="entry name" value="PROTEIN PTST HOMOLOG 3, CHLOROPLASTIC"/>
    <property type="match status" value="1"/>
</dbReference>
<feature type="domain" description="AMP-activated protein kinase glycogen-binding" evidence="3">
    <location>
        <begin position="521"/>
        <end position="610"/>
    </location>
</feature>
<dbReference type="Pfam" id="PF16561">
    <property type="entry name" value="AMPK1_CBM"/>
    <property type="match status" value="1"/>
</dbReference>
<dbReference type="Proteomes" id="UP000008311">
    <property type="component" value="Unassembled WGS sequence"/>
</dbReference>
<dbReference type="GO" id="GO:0019252">
    <property type="term" value="P:starch biosynthetic process"/>
    <property type="evidence" value="ECO:0000318"/>
    <property type="project" value="GO_Central"/>
</dbReference>
<dbReference type="PANTHER" id="PTHR47434">
    <property type="entry name" value="PROTEIN PTST HOMOLOG 3, CHLOROPLASTIC"/>
    <property type="match status" value="1"/>
</dbReference>
<dbReference type="AlphaFoldDB" id="B9S0F9"/>
<name>B9S0F9_RICCO</name>
<dbReference type="InterPro" id="IPR032640">
    <property type="entry name" value="AMPK1_CBM"/>
</dbReference>
<proteinExistence type="predicted"/>
<dbReference type="CDD" id="cd02859">
    <property type="entry name" value="E_set_AMPKbeta_like_N"/>
    <property type="match status" value="1"/>
</dbReference>
<dbReference type="InterPro" id="IPR013783">
    <property type="entry name" value="Ig-like_fold"/>
</dbReference>
<accession>B9S0F9</accession>
<dbReference type="EMBL" id="EQ973837">
    <property type="protein sequence ID" value="EEF42892.1"/>
    <property type="molecule type" value="Genomic_DNA"/>
</dbReference>
<evidence type="ECO:0000259" key="3">
    <source>
        <dbReference type="Pfam" id="PF16561"/>
    </source>
</evidence>
<gene>
    <name evidence="4" type="ORF">RCOM_1354150</name>
</gene>
<dbReference type="InParanoid" id="B9S0F9"/>
<organism evidence="4 5">
    <name type="scientific">Ricinus communis</name>
    <name type="common">Castor bean</name>
    <dbReference type="NCBI Taxonomy" id="3988"/>
    <lineage>
        <taxon>Eukaryota</taxon>
        <taxon>Viridiplantae</taxon>
        <taxon>Streptophyta</taxon>
        <taxon>Embryophyta</taxon>
        <taxon>Tracheophyta</taxon>
        <taxon>Spermatophyta</taxon>
        <taxon>Magnoliopsida</taxon>
        <taxon>eudicotyledons</taxon>
        <taxon>Gunneridae</taxon>
        <taxon>Pentapetalae</taxon>
        <taxon>rosids</taxon>
        <taxon>fabids</taxon>
        <taxon>Malpighiales</taxon>
        <taxon>Euphorbiaceae</taxon>
        <taxon>Acalyphoideae</taxon>
        <taxon>Acalypheae</taxon>
        <taxon>Ricinus</taxon>
    </lineage>
</organism>
<dbReference type="eggNOG" id="ENOG502QQZV">
    <property type="taxonomic scope" value="Eukaryota"/>
</dbReference>
<evidence type="ECO:0000313" key="5">
    <source>
        <dbReference type="Proteomes" id="UP000008311"/>
    </source>
</evidence>
<feature type="region of interest" description="Disordered" evidence="2">
    <location>
        <begin position="366"/>
        <end position="425"/>
    </location>
</feature>
<dbReference type="Gene3D" id="2.60.40.10">
    <property type="entry name" value="Immunoglobulins"/>
    <property type="match status" value="1"/>
</dbReference>
<dbReference type="GO" id="GO:0009507">
    <property type="term" value="C:chloroplast"/>
    <property type="evidence" value="ECO:0000318"/>
    <property type="project" value="GO_Central"/>
</dbReference>
<evidence type="ECO:0000313" key="4">
    <source>
        <dbReference type="EMBL" id="EEF42892.1"/>
    </source>
</evidence>
<dbReference type="FunCoup" id="B9S0F9">
    <property type="interactions" value="1158"/>
</dbReference>
<keyword evidence="1" id="KW-0175">Coiled coil</keyword>
<dbReference type="InterPro" id="IPR014756">
    <property type="entry name" value="Ig_E-set"/>
</dbReference>
<feature type="coiled-coil region" evidence="1">
    <location>
        <begin position="463"/>
        <end position="515"/>
    </location>
</feature>
<reference evidence="5" key="1">
    <citation type="journal article" date="2010" name="Nat. Biotechnol.">
        <title>Draft genome sequence of the oilseed species Ricinus communis.</title>
        <authorList>
            <person name="Chan A.P."/>
            <person name="Crabtree J."/>
            <person name="Zhao Q."/>
            <person name="Lorenzi H."/>
            <person name="Orvis J."/>
            <person name="Puiu D."/>
            <person name="Melake-Berhan A."/>
            <person name="Jones K.M."/>
            <person name="Redman J."/>
            <person name="Chen G."/>
            <person name="Cahoon E.B."/>
            <person name="Gedil M."/>
            <person name="Stanke M."/>
            <person name="Haas B.J."/>
            <person name="Wortman J.R."/>
            <person name="Fraser-Liggett C.M."/>
            <person name="Ravel J."/>
            <person name="Rabinowicz P.D."/>
        </authorList>
    </citation>
    <scope>NUCLEOTIDE SEQUENCE [LARGE SCALE GENOMIC DNA]</scope>
    <source>
        <strain evidence="5">cv. Hale</strain>
    </source>
</reference>
<evidence type="ECO:0000256" key="1">
    <source>
        <dbReference type="SAM" id="Coils"/>
    </source>
</evidence>
<keyword evidence="5" id="KW-1185">Reference proteome</keyword>
<protein>
    <recommendedName>
        <fullName evidence="3">AMP-activated protein kinase glycogen-binding domain-containing protein</fullName>
    </recommendedName>
</protein>
<evidence type="ECO:0000256" key="2">
    <source>
        <dbReference type="SAM" id="MobiDB-lite"/>
    </source>
</evidence>